<evidence type="ECO:0000313" key="3">
    <source>
        <dbReference type="Proteomes" id="UP000228380"/>
    </source>
</evidence>
<dbReference type="RefSeq" id="XP_008782853.2">
    <property type="nucleotide sequence ID" value="XM_008784631.4"/>
</dbReference>
<evidence type="ECO:0000256" key="1">
    <source>
        <dbReference type="ARBA" id="ARBA00010975"/>
    </source>
</evidence>
<dbReference type="Proteomes" id="UP000228380">
    <property type="component" value="Chromosome 7"/>
</dbReference>
<dbReference type="GeneID" id="103702286"/>
<feature type="compositionally biased region" description="Low complexity" evidence="2">
    <location>
        <begin position="87"/>
        <end position="106"/>
    </location>
</feature>
<accession>A0A8B7BPL8</accession>
<proteinExistence type="inferred from homology"/>
<dbReference type="GO" id="GO:0009793">
    <property type="term" value="P:embryo development ending in seed dormancy"/>
    <property type="evidence" value="ECO:0007669"/>
    <property type="project" value="InterPro"/>
</dbReference>
<dbReference type="OrthoDB" id="758082at2759"/>
<feature type="region of interest" description="Disordered" evidence="2">
    <location>
        <begin position="1"/>
        <end position="32"/>
    </location>
</feature>
<gene>
    <name evidence="4" type="primary">LOC103702286</name>
</gene>
<dbReference type="InterPro" id="IPR005513">
    <property type="entry name" value="LEA_1"/>
</dbReference>
<dbReference type="Pfam" id="PF03760">
    <property type="entry name" value="LEA_1"/>
    <property type="match status" value="1"/>
</dbReference>
<organism evidence="3 4">
    <name type="scientific">Phoenix dactylifera</name>
    <name type="common">Date palm</name>
    <dbReference type="NCBI Taxonomy" id="42345"/>
    <lineage>
        <taxon>Eukaryota</taxon>
        <taxon>Viridiplantae</taxon>
        <taxon>Streptophyta</taxon>
        <taxon>Embryophyta</taxon>
        <taxon>Tracheophyta</taxon>
        <taxon>Spermatophyta</taxon>
        <taxon>Magnoliopsida</taxon>
        <taxon>Liliopsida</taxon>
        <taxon>Arecaceae</taxon>
        <taxon>Coryphoideae</taxon>
        <taxon>Phoeniceae</taxon>
        <taxon>Phoenix</taxon>
    </lineage>
</organism>
<reference evidence="3" key="1">
    <citation type="journal article" date="2019" name="Nat. Commun.">
        <title>Genome-wide association mapping of date palm fruit traits.</title>
        <authorList>
            <person name="Hazzouri K.M."/>
            <person name="Gros-Balthazard M."/>
            <person name="Flowers J.M."/>
            <person name="Copetti D."/>
            <person name="Lemansour A."/>
            <person name="Lebrun M."/>
            <person name="Masmoudi K."/>
            <person name="Ferrand S."/>
            <person name="Dhar M.I."/>
            <person name="Fresquez Z.A."/>
            <person name="Rosas U."/>
            <person name="Zhang J."/>
            <person name="Talag J."/>
            <person name="Lee S."/>
            <person name="Kudrna D."/>
            <person name="Powell R.F."/>
            <person name="Leitch I.J."/>
            <person name="Krueger R.R."/>
            <person name="Wing R.A."/>
            <person name="Amiri K.M.A."/>
            <person name="Purugganan M.D."/>
        </authorList>
    </citation>
    <scope>NUCLEOTIDE SEQUENCE [LARGE SCALE GENOMIC DNA]</scope>
    <source>
        <strain evidence="3">cv. Khalas</strain>
    </source>
</reference>
<name>A0A8B7BPL8_PHODC</name>
<dbReference type="PANTHER" id="PTHR33493">
    <property type="entry name" value="LATE EMBRYOGENESIS ABUNDANT PROTEIN 6-RELATED"/>
    <property type="match status" value="1"/>
</dbReference>
<feature type="region of interest" description="Disordered" evidence="2">
    <location>
        <begin position="39"/>
        <end position="58"/>
    </location>
</feature>
<dbReference type="PANTHER" id="PTHR33493:SF2">
    <property type="entry name" value="LATE EMBRYOGENESIS ABUNDANT PROTEIN 46"/>
    <property type="match status" value="1"/>
</dbReference>
<protein>
    <submittedName>
        <fullName evidence="4">11 kDa late embryogenesis abundant protein</fullName>
    </submittedName>
</protein>
<comment type="similarity">
    <text evidence="1">Belongs to the LEA type 1 family.</text>
</comment>
<evidence type="ECO:0000313" key="4">
    <source>
        <dbReference type="RefSeq" id="XP_008782853.2"/>
    </source>
</evidence>
<keyword evidence="3" id="KW-1185">Reference proteome</keyword>
<dbReference type="AlphaFoldDB" id="A0A8B7BPL8"/>
<evidence type="ECO:0000256" key="2">
    <source>
        <dbReference type="SAM" id="MobiDB-lite"/>
    </source>
</evidence>
<dbReference type="KEGG" id="pda:103702286"/>
<reference evidence="4" key="2">
    <citation type="submission" date="2025-08" db="UniProtKB">
        <authorList>
            <consortium name="RefSeq"/>
        </authorList>
    </citation>
    <scope>IDENTIFICATION</scope>
    <source>
        <tissue evidence="4">Young leaves</tissue>
    </source>
</reference>
<feature type="region of interest" description="Disordered" evidence="2">
    <location>
        <begin position="66"/>
        <end position="161"/>
    </location>
</feature>
<sequence length="161" mass="16259">MQAGKNAAASVKETASNIAASAKSGMEKTKATLEEKVEKMTAQHPAEKEMAEQKKQDKIREAEIAKREVKEQNAAAREQARAGYTGGPTATAYPSAAAAGHHTTGAPGQVAGDPTGGHVISGAVKSHPVGTDAGTARPAIARNPYTGTASPAGHGTGGGYN</sequence>